<reference evidence="1 2" key="1">
    <citation type="submission" date="2020-06" db="EMBL/GenBank/DDBJ databases">
        <title>Transcriptomic and genomic resources for Thalictrum thalictroides and T. hernandezii: Facilitating candidate gene discovery in an emerging model plant lineage.</title>
        <authorList>
            <person name="Arias T."/>
            <person name="Riano-Pachon D.M."/>
            <person name="Di Stilio V.S."/>
        </authorList>
    </citation>
    <scope>NUCLEOTIDE SEQUENCE [LARGE SCALE GENOMIC DNA]</scope>
    <source>
        <strain evidence="2">cv. WT478/WT964</strain>
        <tissue evidence="1">Leaves</tissue>
    </source>
</reference>
<comment type="caution">
    <text evidence="1">The sequence shown here is derived from an EMBL/GenBank/DDBJ whole genome shotgun (WGS) entry which is preliminary data.</text>
</comment>
<evidence type="ECO:0000313" key="1">
    <source>
        <dbReference type="EMBL" id="KAF5187918.1"/>
    </source>
</evidence>
<sequence length="277" mass="30428">MDAYLAASNSKLNISKTVVVPVGPETTWAAIVHPQAGQEVTDHSSFAALVPAGSTSIFCHLGVYFTPKGIALGHMESTLLKAMADRIASWRVRKATLLGKVLVANVFLLSKIWYLAHIAPFSCKFHKEVEKLLWSWLWGALALHPPMALGKLHGSCRDGGAGLQDPRLRVGQILSKWLAPVIDPRVASAFLPPWARAANENWLASMGITRRAARELPRCLAKFQGTRKIGPNSSGPIWRAYLDAFKRSPLSLNKATPWTLCCQGEEMLDYKITRPPV</sequence>
<name>A0A7J6VTK9_THATH</name>
<dbReference type="EMBL" id="JABWDY010027404">
    <property type="protein sequence ID" value="KAF5187918.1"/>
    <property type="molecule type" value="Genomic_DNA"/>
</dbReference>
<dbReference type="OrthoDB" id="2417874at2759"/>
<dbReference type="Proteomes" id="UP000554482">
    <property type="component" value="Unassembled WGS sequence"/>
</dbReference>
<evidence type="ECO:0000313" key="2">
    <source>
        <dbReference type="Proteomes" id="UP000554482"/>
    </source>
</evidence>
<keyword evidence="2" id="KW-1185">Reference proteome</keyword>
<protein>
    <submittedName>
        <fullName evidence="1">Uncharacterized protein</fullName>
    </submittedName>
</protein>
<dbReference type="AlphaFoldDB" id="A0A7J6VTK9"/>
<organism evidence="1 2">
    <name type="scientific">Thalictrum thalictroides</name>
    <name type="common">Rue-anemone</name>
    <name type="synonym">Anemone thalictroides</name>
    <dbReference type="NCBI Taxonomy" id="46969"/>
    <lineage>
        <taxon>Eukaryota</taxon>
        <taxon>Viridiplantae</taxon>
        <taxon>Streptophyta</taxon>
        <taxon>Embryophyta</taxon>
        <taxon>Tracheophyta</taxon>
        <taxon>Spermatophyta</taxon>
        <taxon>Magnoliopsida</taxon>
        <taxon>Ranunculales</taxon>
        <taxon>Ranunculaceae</taxon>
        <taxon>Thalictroideae</taxon>
        <taxon>Thalictrum</taxon>
    </lineage>
</organism>
<proteinExistence type="predicted"/>
<gene>
    <name evidence="1" type="ORF">FRX31_022494</name>
</gene>
<accession>A0A7J6VTK9</accession>